<name>A0A398B3K3_9BACI</name>
<dbReference type="EMBL" id="QWVT01000023">
    <property type="protein sequence ID" value="RID84161.1"/>
    <property type="molecule type" value="Genomic_DNA"/>
</dbReference>
<dbReference type="SUPFAM" id="SSF82549">
    <property type="entry name" value="DAK1/DegV-like"/>
    <property type="match status" value="1"/>
</dbReference>
<dbReference type="Proteomes" id="UP000265816">
    <property type="component" value="Unassembled WGS sequence"/>
</dbReference>
<reference evidence="2 3" key="1">
    <citation type="submission" date="2018-08" db="EMBL/GenBank/DDBJ databases">
        <title>Bacillus jemisoniae sp. nov., Bacillus chryseoplanitiae sp. nov., Bacillus resnikiae sp. nov., and Bacillus frankliniae sp. nov., isolated from Viking spacecraft and associated surfaces.</title>
        <authorList>
            <person name="Seuylemezian A."/>
            <person name="Vaishampayan P."/>
        </authorList>
    </citation>
    <scope>NUCLEOTIDE SEQUENCE [LARGE SCALE GENOMIC DNA]</scope>
    <source>
        <strain evidence="2 3">JJ-247</strain>
    </source>
</reference>
<evidence type="ECO:0000256" key="1">
    <source>
        <dbReference type="ARBA" id="ARBA00023121"/>
    </source>
</evidence>
<dbReference type="RefSeq" id="WP_119113429.1">
    <property type="nucleotide sequence ID" value="NZ_CBCSEO010000010.1"/>
</dbReference>
<proteinExistence type="predicted"/>
<evidence type="ECO:0000313" key="2">
    <source>
        <dbReference type="EMBL" id="RID84161.1"/>
    </source>
</evidence>
<dbReference type="AlphaFoldDB" id="A0A398B3K3"/>
<evidence type="ECO:0000313" key="3">
    <source>
        <dbReference type="Proteomes" id="UP000265816"/>
    </source>
</evidence>
<gene>
    <name evidence="2" type="ORF">D1970_13660</name>
</gene>
<dbReference type="InterPro" id="IPR003797">
    <property type="entry name" value="DegV"/>
</dbReference>
<dbReference type="Pfam" id="PF02645">
    <property type="entry name" value="DegV"/>
    <property type="match status" value="1"/>
</dbReference>
<organism evidence="2 3">
    <name type="scientific">Mesobacillus zeae</name>
    <dbReference type="NCBI Taxonomy" id="1917180"/>
    <lineage>
        <taxon>Bacteria</taxon>
        <taxon>Bacillati</taxon>
        <taxon>Bacillota</taxon>
        <taxon>Bacilli</taxon>
        <taxon>Bacillales</taxon>
        <taxon>Bacillaceae</taxon>
        <taxon>Mesobacillus</taxon>
    </lineage>
</organism>
<dbReference type="GO" id="GO:0008289">
    <property type="term" value="F:lipid binding"/>
    <property type="evidence" value="ECO:0007669"/>
    <property type="project" value="UniProtKB-KW"/>
</dbReference>
<protein>
    <submittedName>
        <fullName evidence="2">DegV family protein</fullName>
    </submittedName>
</protein>
<dbReference type="Gene3D" id="3.30.1180.10">
    <property type="match status" value="1"/>
</dbReference>
<keyword evidence="1" id="KW-0446">Lipid-binding</keyword>
<dbReference type="PROSITE" id="PS51482">
    <property type="entry name" value="DEGV"/>
    <property type="match status" value="1"/>
</dbReference>
<comment type="caution">
    <text evidence="2">The sequence shown here is derived from an EMBL/GenBank/DDBJ whole genome shotgun (WGS) entry which is preliminary data.</text>
</comment>
<dbReference type="InterPro" id="IPR043168">
    <property type="entry name" value="DegV_C"/>
</dbReference>
<accession>A0A398B3K3</accession>
<keyword evidence="3" id="KW-1185">Reference proteome</keyword>
<dbReference type="PANTHER" id="PTHR33434">
    <property type="entry name" value="DEGV DOMAIN-CONTAINING PROTEIN DR_1986-RELATED"/>
    <property type="match status" value="1"/>
</dbReference>
<sequence length="281" mass="31653">MKKIAWVTDSTAYLDESMKSHPDVYQVPMSIIMDGKEYMDGIDLGPEELYSRLKTLDSPPTTSQPAIGAFRELYEKLGEEYDQVISILVSAKLSGTVESSRQAAQLLEIPVLTIDSKIMSYPLTVLIKKGMELAAKGQSPEEIRLRLEEIRDATDTYVLIGSLEQLHRSGRMTGAKFFLGSMLNIKPIISIKDGVLDIKEKARSEKKAKEKIANLLKAANEDRPLEEVWLLYGLHREVAEEWKRELEKDFPETRFESYPLAAVIGVHAGEHTLGLSWNTKI</sequence>
<dbReference type="InterPro" id="IPR050270">
    <property type="entry name" value="DegV_domain_contain"/>
</dbReference>
<dbReference type="NCBIfam" id="TIGR00762">
    <property type="entry name" value="DegV"/>
    <property type="match status" value="1"/>
</dbReference>
<dbReference type="PANTHER" id="PTHR33434:SF2">
    <property type="entry name" value="FATTY ACID-BINDING PROTEIN TM_1468"/>
    <property type="match status" value="1"/>
</dbReference>
<dbReference type="OrthoDB" id="1638652at2"/>
<dbReference type="Gene3D" id="3.40.50.10170">
    <property type="match status" value="1"/>
</dbReference>